<evidence type="ECO:0000313" key="4">
    <source>
        <dbReference type="Proteomes" id="UP001595557"/>
    </source>
</evidence>
<sequence length="170" mass="18110">MTVKVFHAELGTAVATGLLGLAGVIGATELGYGWEESGPQAGYFPFYVGLILIGASLWNLVAAFVHHRQAMAHVAGGGDAEEPFLDRERAGRLGIFLSALLAFVVVTLTMGIYVGSILYITWSAWRQGGYRLPLALGVGAGFAVALYLIFEVIFKIPLLKGPIEPLLGIY</sequence>
<dbReference type="InterPro" id="IPR009936">
    <property type="entry name" value="DUF1468"/>
</dbReference>
<evidence type="ECO:0000259" key="2">
    <source>
        <dbReference type="Pfam" id="PF07331"/>
    </source>
</evidence>
<comment type="caution">
    <text evidence="3">The sequence shown here is derived from an EMBL/GenBank/DDBJ whole genome shotgun (WGS) entry which is preliminary data.</text>
</comment>
<gene>
    <name evidence="3" type="ORF">ACFOD7_01720</name>
</gene>
<dbReference type="EMBL" id="JBHRTE010000005">
    <property type="protein sequence ID" value="MFC3166765.1"/>
    <property type="molecule type" value="Genomic_DNA"/>
</dbReference>
<protein>
    <submittedName>
        <fullName evidence="3">Tripartite tricarboxylate transporter TctB family protein</fullName>
    </submittedName>
</protein>
<feature type="transmembrane region" description="Helical" evidence="1">
    <location>
        <begin position="132"/>
        <end position="150"/>
    </location>
</feature>
<dbReference type="Proteomes" id="UP001595557">
    <property type="component" value="Unassembled WGS sequence"/>
</dbReference>
<evidence type="ECO:0000313" key="3">
    <source>
        <dbReference type="EMBL" id="MFC3166765.1"/>
    </source>
</evidence>
<keyword evidence="4" id="KW-1185">Reference proteome</keyword>
<dbReference type="Pfam" id="PF07331">
    <property type="entry name" value="TctB"/>
    <property type="match status" value="1"/>
</dbReference>
<feature type="transmembrane region" description="Helical" evidence="1">
    <location>
        <begin position="93"/>
        <end position="120"/>
    </location>
</feature>
<proteinExistence type="predicted"/>
<feature type="domain" description="DUF1468" evidence="2">
    <location>
        <begin position="14"/>
        <end position="158"/>
    </location>
</feature>
<evidence type="ECO:0000256" key="1">
    <source>
        <dbReference type="SAM" id="Phobius"/>
    </source>
</evidence>
<dbReference type="RefSeq" id="WP_207469521.1">
    <property type="nucleotide sequence ID" value="NZ_JAFNAW010000029.1"/>
</dbReference>
<reference evidence="4" key="1">
    <citation type="journal article" date="2019" name="Int. J. Syst. Evol. Microbiol.">
        <title>The Global Catalogue of Microorganisms (GCM) 10K type strain sequencing project: providing services to taxonomists for standard genome sequencing and annotation.</title>
        <authorList>
            <consortium name="The Broad Institute Genomics Platform"/>
            <consortium name="The Broad Institute Genome Sequencing Center for Infectious Disease"/>
            <person name="Wu L."/>
            <person name="Ma J."/>
        </authorList>
    </citation>
    <scope>NUCLEOTIDE SEQUENCE [LARGE SCALE GENOMIC DNA]</scope>
    <source>
        <strain evidence="4">KCTC 52239</strain>
    </source>
</reference>
<keyword evidence="1" id="KW-0472">Membrane</keyword>
<feature type="transmembrane region" description="Helical" evidence="1">
    <location>
        <begin position="42"/>
        <end position="65"/>
    </location>
</feature>
<keyword evidence="1" id="KW-1133">Transmembrane helix</keyword>
<keyword evidence="1" id="KW-0812">Transmembrane</keyword>
<organism evidence="3 4">
    <name type="scientific">Paracoccus fontiphilus</name>
    <dbReference type="NCBI Taxonomy" id="1815556"/>
    <lineage>
        <taxon>Bacteria</taxon>
        <taxon>Pseudomonadati</taxon>
        <taxon>Pseudomonadota</taxon>
        <taxon>Alphaproteobacteria</taxon>
        <taxon>Rhodobacterales</taxon>
        <taxon>Paracoccaceae</taxon>
        <taxon>Paracoccus</taxon>
    </lineage>
</organism>
<name>A0ABV7I842_9RHOB</name>
<accession>A0ABV7I842</accession>